<dbReference type="InterPro" id="IPR001647">
    <property type="entry name" value="HTH_TetR"/>
</dbReference>
<name>A0ABU3RE06_9BACL</name>
<keyword evidence="1 2" id="KW-0238">DNA-binding</keyword>
<dbReference type="Pfam" id="PF00440">
    <property type="entry name" value="TetR_N"/>
    <property type="match status" value="1"/>
</dbReference>
<comment type="caution">
    <text evidence="4">The sequence shown here is derived from an EMBL/GenBank/DDBJ whole genome shotgun (WGS) entry which is preliminary data.</text>
</comment>
<evidence type="ECO:0000313" key="4">
    <source>
        <dbReference type="EMBL" id="MDU0202492.1"/>
    </source>
</evidence>
<protein>
    <submittedName>
        <fullName evidence="4">TetR/AcrR family transcriptional regulator</fullName>
    </submittedName>
</protein>
<dbReference type="Proteomes" id="UP001260980">
    <property type="component" value="Unassembled WGS sequence"/>
</dbReference>
<sequence length="193" mass="22881">MENVAKTDRRILRTKQAITKSFLELFSEKDFEQITINEIAERANVNRGTIYLHYSDKYDLLDKCIEDHINELISLCTKRENPSVSQGMVQDPKPIFDYFHDNFPFFSAMFSNQRVFLFREQLLNFISVNLMDKMKKPDNQPDIDLELKAQFMASAFIGIVEWWIRHQMPHSTQFMADQVRNLFENNQVYPANK</sequence>
<dbReference type="EMBL" id="JAWCUD010000004">
    <property type="protein sequence ID" value="MDU0202492.1"/>
    <property type="molecule type" value="Genomic_DNA"/>
</dbReference>
<proteinExistence type="predicted"/>
<feature type="domain" description="HTH tetR-type" evidence="3">
    <location>
        <begin position="12"/>
        <end position="72"/>
    </location>
</feature>
<dbReference type="PRINTS" id="PR00455">
    <property type="entry name" value="HTHTETR"/>
</dbReference>
<dbReference type="InterPro" id="IPR009057">
    <property type="entry name" value="Homeodomain-like_sf"/>
</dbReference>
<dbReference type="PROSITE" id="PS50977">
    <property type="entry name" value="HTH_TETR_2"/>
    <property type="match status" value="1"/>
</dbReference>
<dbReference type="PANTHER" id="PTHR43479">
    <property type="entry name" value="ACREF/ENVCD OPERON REPRESSOR-RELATED"/>
    <property type="match status" value="1"/>
</dbReference>
<dbReference type="RefSeq" id="WP_315952644.1">
    <property type="nucleotide sequence ID" value="NZ_JAWCUD010000004.1"/>
</dbReference>
<evidence type="ECO:0000256" key="1">
    <source>
        <dbReference type="ARBA" id="ARBA00023125"/>
    </source>
</evidence>
<gene>
    <name evidence="4" type="ORF">RQP52_15415</name>
</gene>
<feature type="DNA-binding region" description="H-T-H motif" evidence="2">
    <location>
        <begin position="35"/>
        <end position="54"/>
    </location>
</feature>
<dbReference type="Gene3D" id="1.10.357.10">
    <property type="entry name" value="Tetracycline Repressor, domain 2"/>
    <property type="match status" value="1"/>
</dbReference>
<evidence type="ECO:0000313" key="5">
    <source>
        <dbReference type="Proteomes" id="UP001260980"/>
    </source>
</evidence>
<evidence type="ECO:0000256" key="2">
    <source>
        <dbReference type="PROSITE-ProRule" id="PRU00335"/>
    </source>
</evidence>
<organism evidence="4 5">
    <name type="scientific">Paenibacillus violae</name>
    <dbReference type="NCBI Taxonomy" id="3077234"/>
    <lineage>
        <taxon>Bacteria</taxon>
        <taxon>Bacillati</taxon>
        <taxon>Bacillota</taxon>
        <taxon>Bacilli</taxon>
        <taxon>Bacillales</taxon>
        <taxon>Paenibacillaceae</taxon>
        <taxon>Paenibacillus</taxon>
    </lineage>
</organism>
<accession>A0ABU3RE06</accession>
<keyword evidence="5" id="KW-1185">Reference proteome</keyword>
<dbReference type="InterPro" id="IPR039532">
    <property type="entry name" value="TetR_C_Firmicutes"/>
</dbReference>
<dbReference type="PANTHER" id="PTHR43479:SF7">
    <property type="entry name" value="TETR-FAMILY TRANSCRIPTIONAL REGULATOR"/>
    <property type="match status" value="1"/>
</dbReference>
<dbReference type="Pfam" id="PF14278">
    <property type="entry name" value="TetR_C_8"/>
    <property type="match status" value="1"/>
</dbReference>
<evidence type="ECO:0000259" key="3">
    <source>
        <dbReference type="PROSITE" id="PS50977"/>
    </source>
</evidence>
<dbReference type="InterPro" id="IPR050624">
    <property type="entry name" value="HTH-type_Tx_Regulator"/>
</dbReference>
<dbReference type="SUPFAM" id="SSF46689">
    <property type="entry name" value="Homeodomain-like"/>
    <property type="match status" value="1"/>
</dbReference>
<reference evidence="4 5" key="1">
    <citation type="submission" date="2023-10" db="EMBL/GenBank/DDBJ databases">
        <title>Paenibacillus strain PFR10 Genome sequencing and assembly.</title>
        <authorList>
            <person name="Kim I."/>
        </authorList>
    </citation>
    <scope>NUCLEOTIDE SEQUENCE [LARGE SCALE GENOMIC DNA]</scope>
    <source>
        <strain evidence="4 5">PFR10</strain>
    </source>
</reference>